<feature type="transmembrane region" description="Helical" evidence="8">
    <location>
        <begin position="262"/>
        <end position="282"/>
    </location>
</feature>
<accession>A0AA45L4L9</accession>
<keyword evidence="4 8" id="KW-0812">Transmembrane</keyword>
<reference evidence="9" key="1">
    <citation type="submission" date="2021-04" db="EMBL/GenBank/DDBJ databases">
        <title>Genomic sequence of Actinosynnema pretiosum subsp. pretiosum ATCC 31280 (C-14919).</title>
        <authorList>
            <person name="Bai L."/>
            <person name="Wang X."/>
            <person name="Xiao Y."/>
        </authorList>
    </citation>
    <scope>NUCLEOTIDE SEQUENCE</scope>
    <source>
        <strain evidence="9">ATCC 31280</strain>
    </source>
</reference>
<feature type="region of interest" description="Disordered" evidence="7">
    <location>
        <begin position="1"/>
        <end position="106"/>
    </location>
</feature>
<dbReference type="GO" id="GO:0005886">
    <property type="term" value="C:plasma membrane"/>
    <property type="evidence" value="ECO:0007669"/>
    <property type="project" value="UniProtKB-SubCell"/>
</dbReference>
<evidence type="ECO:0000256" key="5">
    <source>
        <dbReference type="ARBA" id="ARBA00022989"/>
    </source>
</evidence>
<feature type="transmembrane region" description="Helical" evidence="8">
    <location>
        <begin position="186"/>
        <end position="209"/>
    </location>
</feature>
<evidence type="ECO:0000256" key="6">
    <source>
        <dbReference type="ARBA" id="ARBA00023136"/>
    </source>
</evidence>
<gene>
    <name evidence="9" type="ORF">KCV87_25790</name>
</gene>
<evidence type="ECO:0000256" key="8">
    <source>
        <dbReference type="SAM" id="Phobius"/>
    </source>
</evidence>
<evidence type="ECO:0000256" key="1">
    <source>
        <dbReference type="ARBA" id="ARBA00004651"/>
    </source>
</evidence>
<dbReference type="InterPro" id="IPR032808">
    <property type="entry name" value="DoxX"/>
</dbReference>
<dbReference type="InterPro" id="IPR051907">
    <property type="entry name" value="DoxX-like_oxidoreductase"/>
</dbReference>
<dbReference type="Proteomes" id="UP000677152">
    <property type="component" value="Chromosome"/>
</dbReference>
<dbReference type="AlphaFoldDB" id="A0AA45L4L9"/>
<sequence length="283" mass="29901">MANQGDRRGSSGGYTDDGLRASGATARGAHHYADEPDPEPAQGRGTKPLVTGGTGTGYFDGDDLPRNRYGRENRHEPEDRYESEDDVQPHRPGTGTGFTPVPDLDEPVSRFDDAVDRRLPPAWTASHDVGLLALRLGLGLVFTGHGLQKVFGLFDGPGLDAFGKVLASIGYQQSGLLAWVTGLTELVGGVLLILGFATPLAAAGVLGVMANVLLLNYTNGFFLPDGVEFEAALAAAALGVLFAGPGRVSLDHRRPWFHRPLLAASLCLLLATGLTALTHLVLR</sequence>
<organism evidence="9 10">
    <name type="scientific">Actinosynnema pretiosum subsp. pretiosum</name>
    <dbReference type="NCBI Taxonomy" id="103721"/>
    <lineage>
        <taxon>Bacteria</taxon>
        <taxon>Bacillati</taxon>
        <taxon>Actinomycetota</taxon>
        <taxon>Actinomycetes</taxon>
        <taxon>Pseudonocardiales</taxon>
        <taxon>Pseudonocardiaceae</taxon>
        <taxon>Actinosynnema</taxon>
    </lineage>
</organism>
<evidence type="ECO:0000313" key="9">
    <source>
        <dbReference type="EMBL" id="QUF02833.1"/>
    </source>
</evidence>
<evidence type="ECO:0000256" key="4">
    <source>
        <dbReference type="ARBA" id="ARBA00022692"/>
    </source>
</evidence>
<keyword evidence="5 8" id="KW-1133">Transmembrane helix</keyword>
<comment type="similarity">
    <text evidence="2">Belongs to the DoxX family.</text>
</comment>
<feature type="transmembrane region" description="Helical" evidence="8">
    <location>
        <begin position="229"/>
        <end position="250"/>
    </location>
</feature>
<comment type="subcellular location">
    <subcellularLocation>
        <location evidence="1">Cell membrane</location>
        <topology evidence="1">Multi-pass membrane protein</topology>
    </subcellularLocation>
</comment>
<dbReference type="PANTHER" id="PTHR33452">
    <property type="entry name" value="OXIDOREDUCTASE CATD-RELATED"/>
    <property type="match status" value="1"/>
</dbReference>
<dbReference type="Pfam" id="PF07681">
    <property type="entry name" value="DoxX"/>
    <property type="match status" value="1"/>
</dbReference>
<dbReference type="PANTHER" id="PTHR33452:SF1">
    <property type="entry name" value="INNER MEMBRANE PROTEIN YPHA-RELATED"/>
    <property type="match status" value="1"/>
</dbReference>
<keyword evidence="6 8" id="KW-0472">Membrane</keyword>
<evidence type="ECO:0000256" key="7">
    <source>
        <dbReference type="SAM" id="MobiDB-lite"/>
    </source>
</evidence>
<keyword evidence="3" id="KW-1003">Cell membrane</keyword>
<protein>
    <submittedName>
        <fullName evidence="9">DoxX family protein</fullName>
    </submittedName>
</protein>
<name>A0AA45L4L9_9PSEU</name>
<dbReference type="EMBL" id="CP073249">
    <property type="protein sequence ID" value="QUF02833.1"/>
    <property type="molecule type" value="Genomic_DNA"/>
</dbReference>
<evidence type="ECO:0000256" key="3">
    <source>
        <dbReference type="ARBA" id="ARBA00022475"/>
    </source>
</evidence>
<evidence type="ECO:0000313" key="10">
    <source>
        <dbReference type="Proteomes" id="UP000677152"/>
    </source>
</evidence>
<evidence type="ECO:0000256" key="2">
    <source>
        <dbReference type="ARBA" id="ARBA00006679"/>
    </source>
</evidence>
<feature type="compositionally biased region" description="Basic and acidic residues" evidence="7">
    <location>
        <begin position="63"/>
        <end position="80"/>
    </location>
</feature>
<proteinExistence type="inferred from homology"/>